<evidence type="ECO:0000256" key="2">
    <source>
        <dbReference type="SAM" id="Phobius"/>
    </source>
</evidence>
<keyword evidence="6" id="KW-1185">Reference proteome</keyword>
<dbReference type="Pfam" id="PF16344">
    <property type="entry name" value="FecR_C"/>
    <property type="match status" value="1"/>
</dbReference>
<keyword evidence="2" id="KW-1133">Transmembrane helix</keyword>
<keyword evidence="2" id="KW-0812">Transmembrane</keyword>
<protein>
    <submittedName>
        <fullName evidence="5">FecR domain-containing protein</fullName>
    </submittedName>
</protein>
<dbReference type="InterPro" id="IPR032508">
    <property type="entry name" value="FecR_C"/>
</dbReference>
<organism evidence="5 6">
    <name type="scientific">Chitinophaga defluvii</name>
    <dbReference type="NCBI Taxonomy" id="3163343"/>
    <lineage>
        <taxon>Bacteria</taxon>
        <taxon>Pseudomonadati</taxon>
        <taxon>Bacteroidota</taxon>
        <taxon>Chitinophagia</taxon>
        <taxon>Chitinophagales</taxon>
        <taxon>Chitinophagaceae</taxon>
        <taxon>Chitinophaga</taxon>
    </lineage>
</organism>
<sequence>MTDHLSSRQEDGLPFRFRPKSVSKEQTAASWRQITTGMQQHTPGRPGRERKWLVALTVFTVLIAGGWMVWLMGLSEKMVEIRTTYGEIREVQLPDSSVVYMNANSVLRMPEQWTADGARKVWLEGEAYFEISKQPGRPQNQFIVHTDQLDVVVLGTKFNVNISTNKTTVSLKEGKVQLTAKEDVPEGQQVITLNPGDEAQIGRKTSFVKACTNVDLIAGWRNNRYHFEGTSLAEITELIRNKYGYEVVISDTSLNSRSITGDLYAGDIDQFTKALSITMKLQIEKKGQQLIFRSKK</sequence>
<evidence type="ECO:0000259" key="4">
    <source>
        <dbReference type="Pfam" id="PF16344"/>
    </source>
</evidence>
<reference evidence="5 6" key="1">
    <citation type="submission" date="2024-06" db="EMBL/GenBank/DDBJ databases">
        <title>Chitinophaga defluvii sp. nov., isolated from municipal sewage.</title>
        <authorList>
            <person name="Zhang L."/>
        </authorList>
    </citation>
    <scope>NUCLEOTIDE SEQUENCE [LARGE SCALE GENOMIC DNA]</scope>
    <source>
        <strain evidence="5 6">H8</strain>
    </source>
</reference>
<accession>A0ABV2TBE8</accession>
<dbReference type="Proteomes" id="UP001549749">
    <property type="component" value="Unassembled WGS sequence"/>
</dbReference>
<feature type="domain" description="FecR protein" evidence="3">
    <location>
        <begin position="80"/>
        <end position="177"/>
    </location>
</feature>
<comment type="caution">
    <text evidence="5">The sequence shown here is derived from an EMBL/GenBank/DDBJ whole genome shotgun (WGS) entry which is preliminary data.</text>
</comment>
<dbReference type="InterPro" id="IPR012373">
    <property type="entry name" value="Ferrdict_sens_TM"/>
</dbReference>
<evidence type="ECO:0000256" key="1">
    <source>
        <dbReference type="SAM" id="MobiDB-lite"/>
    </source>
</evidence>
<keyword evidence="2" id="KW-0472">Membrane</keyword>
<feature type="transmembrane region" description="Helical" evidence="2">
    <location>
        <begin position="52"/>
        <end position="73"/>
    </location>
</feature>
<dbReference type="Pfam" id="PF04773">
    <property type="entry name" value="FecR"/>
    <property type="match status" value="1"/>
</dbReference>
<name>A0ABV2TBE8_9BACT</name>
<gene>
    <name evidence="5" type="ORF">ABR189_21440</name>
</gene>
<evidence type="ECO:0000259" key="3">
    <source>
        <dbReference type="Pfam" id="PF04773"/>
    </source>
</evidence>
<evidence type="ECO:0000313" key="5">
    <source>
        <dbReference type="EMBL" id="MET6999967.1"/>
    </source>
</evidence>
<dbReference type="RefSeq" id="WP_354662528.1">
    <property type="nucleotide sequence ID" value="NZ_JBEXAC010000002.1"/>
</dbReference>
<dbReference type="InterPro" id="IPR006860">
    <property type="entry name" value="FecR"/>
</dbReference>
<dbReference type="Gene3D" id="2.60.120.1440">
    <property type="match status" value="1"/>
</dbReference>
<dbReference type="PANTHER" id="PTHR30273:SF2">
    <property type="entry name" value="PROTEIN FECR"/>
    <property type="match status" value="1"/>
</dbReference>
<evidence type="ECO:0000313" key="6">
    <source>
        <dbReference type="Proteomes" id="UP001549749"/>
    </source>
</evidence>
<feature type="domain" description="Protein FecR C-terminal" evidence="4">
    <location>
        <begin position="225"/>
        <end position="291"/>
    </location>
</feature>
<dbReference type="PIRSF" id="PIRSF018266">
    <property type="entry name" value="FecR"/>
    <property type="match status" value="1"/>
</dbReference>
<dbReference type="PANTHER" id="PTHR30273">
    <property type="entry name" value="PERIPLASMIC SIGNAL SENSOR AND SIGMA FACTOR ACTIVATOR FECR-RELATED"/>
    <property type="match status" value="1"/>
</dbReference>
<dbReference type="EMBL" id="JBEXAC010000002">
    <property type="protein sequence ID" value="MET6999967.1"/>
    <property type="molecule type" value="Genomic_DNA"/>
</dbReference>
<feature type="compositionally biased region" description="Basic and acidic residues" evidence="1">
    <location>
        <begin position="1"/>
        <end position="13"/>
    </location>
</feature>
<dbReference type="Gene3D" id="3.55.50.30">
    <property type="match status" value="1"/>
</dbReference>
<feature type="region of interest" description="Disordered" evidence="1">
    <location>
        <begin position="1"/>
        <end position="24"/>
    </location>
</feature>
<proteinExistence type="predicted"/>